<dbReference type="GO" id="GO:0016020">
    <property type="term" value="C:membrane"/>
    <property type="evidence" value="ECO:0007669"/>
    <property type="project" value="UniProtKB-SubCell"/>
</dbReference>
<keyword evidence="10" id="KW-1185">Reference proteome</keyword>
<evidence type="ECO:0000256" key="7">
    <source>
        <dbReference type="ARBA" id="ARBA00023136"/>
    </source>
</evidence>
<dbReference type="EMBL" id="LT554895">
    <property type="protein sequence ID" value="SAM08357.1"/>
    <property type="molecule type" value="Genomic_DNA"/>
</dbReference>
<accession>A0A168SFE0</accession>
<keyword evidence="6" id="KW-0496">Mitochondrion</keyword>
<evidence type="ECO:0000313" key="10">
    <source>
        <dbReference type="Proteomes" id="UP000078561"/>
    </source>
</evidence>
<sequence length="275" mass="31610">MSLLGRRCTSTVLHTTLPLTQRATQRRCMNITTTARYLRTKSQTSKSNTPSLELHMPYFDAERFATLLEREGFSASQSRAVINALDDVVDESTVNVTADLVTKAEQQQTITQYKDDFRQLKKDIQRMETNDVEEVRSANERLKADIDKLKKTLQEELVRSQAGVRLDLNLEKGRIRDETVEQHDRLKNTDDKITNEIQALKAQMQGIKMQILRAPSQELELWFWASIHAQGKNIIRSPTTFSKSAKANYQWGMLGVVVIKHVGFRKQDVLSDRSW</sequence>
<evidence type="ECO:0000256" key="6">
    <source>
        <dbReference type="ARBA" id="ARBA00023128"/>
    </source>
</evidence>
<keyword evidence="3" id="KW-0812">Transmembrane</keyword>
<evidence type="ECO:0000313" key="9">
    <source>
        <dbReference type="EMBL" id="SAM08357.1"/>
    </source>
</evidence>
<reference evidence="9" key="1">
    <citation type="submission" date="2016-04" db="EMBL/GenBank/DDBJ databases">
        <authorList>
            <person name="Evans L.H."/>
            <person name="Alamgir A."/>
            <person name="Owens N."/>
            <person name="Weber N.D."/>
            <person name="Virtaneva K."/>
            <person name="Barbian K."/>
            <person name="Babar A."/>
            <person name="Rosenke K."/>
        </authorList>
    </citation>
    <scope>NUCLEOTIDE SEQUENCE [LARGE SCALE GENOMIC DNA]</scope>
    <source>
        <strain evidence="9">CBS 101.48</strain>
    </source>
</reference>
<feature type="coiled-coil region" evidence="8">
    <location>
        <begin position="103"/>
        <end position="159"/>
    </location>
</feature>
<evidence type="ECO:0000256" key="1">
    <source>
        <dbReference type="ARBA" id="ARBA00004173"/>
    </source>
</evidence>
<keyword evidence="7" id="KW-0472">Membrane</keyword>
<evidence type="ECO:0008006" key="11">
    <source>
        <dbReference type="Google" id="ProtNLM"/>
    </source>
</evidence>
<dbReference type="OMA" id="WASIHAQ"/>
<gene>
    <name evidence="9" type="primary">ABSGL_14020.1 scaffold 14385</name>
</gene>
<evidence type="ECO:0000256" key="8">
    <source>
        <dbReference type="SAM" id="Coils"/>
    </source>
</evidence>
<dbReference type="AlphaFoldDB" id="A0A168SFE0"/>
<dbReference type="PANTHER" id="PTHR14360">
    <property type="entry name" value="PROTEIN FMP32, MITOCHONDRIAL"/>
    <property type="match status" value="1"/>
</dbReference>
<protein>
    <recommendedName>
        <fullName evidence="11">DUF1640 domain-containing protein</fullName>
    </recommendedName>
</protein>
<organism evidence="9">
    <name type="scientific">Absidia glauca</name>
    <name type="common">Pin mould</name>
    <dbReference type="NCBI Taxonomy" id="4829"/>
    <lineage>
        <taxon>Eukaryota</taxon>
        <taxon>Fungi</taxon>
        <taxon>Fungi incertae sedis</taxon>
        <taxon>Mucoromycota</taxon>
        <taxon>Mucoromycotina</taxon>
        <taxon>Mucoromycetes</taxon>
        <taxon>Mucorales</taxon>
        <taxon>Cunninghamellaceae</taxon>
        <taxon>Absidia</taxon>
    </lineage>
</organism>
<keyword evidence="4" id="KW-1133">Transmembrane helix</keyword>
<dbReference type="InterPro" id="IPR024461">
    <property type="entry name" value="CCDC90-like"/>
</dbReference>
<dbReference type="Pfam" id="PF07798">
    <property type="entry name" value="CCDC90-like"/>
    <property type="match status" value="1"/>
</dbReference>
<keyword evidence="5 8" id="KW-0175">Coiled coil</keyword>
<dbReference type="Gene3D" id="1.20.5.340">
    <property type="match status" value="1"/>
</dbReference>
<dbReference type="PANTHER" id="PTHR14360:SF1">
    <property type="entry name" value="PROTEIN FMP32, MITOCHONDRIAL"/>
    <property type="match status" value="1"/>
</dbReference>
<proteinExistence type="predicted"/>
<dbReference type="InParanoid" id="A0A168SFE0"/>
<dbReference type="Proteomes" id="UP000078561">
    <property type="component" value="Unassembled WGS sequence"/>
</dbReference>
<evidence type="ECO:0000256" key="4">
    <source>
        <dbReference type="ARBA" id="ARBA00022989"/>
    </source>
</evidence>
<evidence type="ECO:0000256" key="3">
    <source>
        <dbReference type="ARBA" id="ARBA00022692"/>
    </source>
</evidence>
<evidence type="ECO:0000256" key="5">
    <source>
        <dbReference type="ARBA" id="ARBA00023054"/>
    </source>
</evidence>
<evidence type="ECO:0000256" key="2">
    <source>
        <dbReference type="ARBA" id="ARBA00004370"/>
    </source>
</evidence>
<dbReference type="GO" id="GO:0005739">
    <property type="term" value="C:mitochondrion"/>
    <property type="evidence" value="ECO:0007669"/>
    <property type="project" value="UniProtKB-SubCell"/>
</dbReference>
<comment type="subcellular location">
    <subcellularLocation>
        <location evidence="2">Membrane</location>
    </subcellularLocation>
    <subcellularLocation>
        <location evidence="1">Mitochondrion</location>
    </subcellularLocation>
</comment>
<name>A0A168SFE0_ABSGL</name>
<dbReference type="OrthoDB" id="889336at2759"/>